<dbReference type="CDD" id="cd06558">
    <property type="entry name" value="crotonase-like"/>
    <property type="match status" value="1"/>
</dbReference>
<reference evidence="5" key="1">
    <citation type="journal article" date="2019" name="Int. J. Syst. Evol. Microbiol.">
        <title>The Global Catalogue of Microorganisms (GCM) 10K type strain sequencing project: providing services to taxonomists for standard genome sequencing and annotation.</title>
        <authorList>
            <consortium name="The Broad Institute Genomics Platform"/>
            <consortium name="The Broad Institute Genome Sequencing Center for Infectious Disease"/>
            <person name="Wu L."/>
            <person name="Ma J."/>
        </authorList>
    </citation>
    <scope>NUCLEOTIDE SEQUENCE [LARGE SCALE GENOMIC DNA]</scope>
    <source>
        <strain evidence="5">KCTC 42087</strain>
    </source>
</reference>
<protein>
    <submittedName>
        <fullName evidence="4">Enoyl-CoA hydratase/isomerase family protein</fullName>
    </submittedName>
</protein>
<name>A0ABW0ZV91_9ACTN</name>
<dbReference type="Pfam" id="PF00378">
    <property type="entry name" value="ECH_1"/>
    <property type="match status" value="1"/>
</dbReference>
<dbReference type="InterPro" id="IPR018376">
    <property type="entry name" value="Enoyl-CoA_hyd/isom_CS"/>
</dbReference>
<dbReference type="RefSeq" id="WP_378282822.1">
    <property type="nucleotide sequence ID" value="NZ_JBHSON010000020.1"/>
</dbReference>
<dbReference type="PANTHER" id="PTHR11941:SF130">
    <property type="entry name" value="ENOYL-COA HYDRATASE ECHA12-RELATED"/>
    <property type="match status" value="1"/>
</dbReference>
<dbReference type="PROSITE" id="PS00166">
    <property type="entry name" value="ENOYL_COA_HYDRATASE"/>
    <property type="match status" value="1"/>
</dbReference>
<dbReference type="EMBL" id="JBHSON010000020">
    <property type="protein sequence ID" value="MFC5747205.1"/>
    <property type="molecule type" value="Genomic_DNA"/>
</dbReference>
<dbReference type="InterPro" id="IPR001753">
    <property type="entry name" value="Enoyl-CoA_hydra/iso"/>
</dbReference>
<dbReference type="Gene3D" id="3.90.226.10">
    <property type="entry name" value="2-enoyl-CoA Hydratase, Chain A, domain 1"/>
    <property type="match status" value="1"/>
</dbReference>
<comment type="caution">
    <text evidence="4">The sequence shown here is derived from an EMBL/GenBank/DDBJ whole genome shotgun (WGS) entry which is preliminary data.</text>
</comment>
<evidence type="ECO:0000313" key="4">
    <source>
        <dbReference type="EMBL" id="MFC5747205.1"/>
    </source>
</evidence>
<dbReference type="PANTHER" id="PTHR11941">
    <property type="entry name" value="ENOYL-COA HYDRATASE-RELATED"/>
    <property type="match status" value="1"/>
</dbReference>
<evidence type="ECO:0000256" key="1">
    <source>
        <dbReference type="ARBA" id="ARBA00005254"/>
    </source>
</evidence>
<dbReference type="Gene3D" id="1.10.12.10">
    <property type="entry name" value="Lyase 2-enoyl-coa Hydratase, Chain A, domain 2"/>
    <property type="match status" value="1"/>
</dbReference>
<dbReference type="InterPro" id="IPR014748">
    <property type="entry name" value="Enoyl-CoA_hydra_C"/>
</dbReference>
<keyword evidence="2" id="KW-0456">Lyase</keyword>
<evidence type="ECO:0000256" key="3">
    <source>
        <dbReference type="RuleBase" id="RU003707"/>
    </source>
</evidence>
<accession>A0ABW0ZV91</accession>
<proteinExistence type="inferred from homology"/>
<evidence type="ECO:0000313" key="5">
    <source>
        <dbReference type="Proteomes" id="UP001596074"/>
    </source>
</evidence>
<sequence>MTVTAGAPIEVRDVVTTEEVRPGVLLIRLNRPDQLNAMTADLIQRLRDILHEVRDDAGVRAIILTGNGSAFCAGLDLRGYGQAPGNRGVEGRPQAGLRVQKHIADLHEAFRGARAPVIAAINGAAAGGGMSLSLFADIRMMAKDAKLHAAFIKRGLSACDIGASWLLPRIVGFSRASEILLTGRDIDAREALEIGLASSVHEPQDLLAAAIEKAELIVSNSPMGVWMTKEVLWSNLEIPSLRAGIDLENRTQILCSLTKDHREAVSSFLEKRPAEYLNR</sequence>
<evidence type="ECO:0000256" key="2">
    <source>
        <dbReference type="ARBA" id="ARBA00023239"/>
    </source>
</evidence>
<comment type="similarity">
    <text evidence="1 3">Belongs to the enoyl-CoA hydratase/isomerase family.</text>
</comment>
<keyword evidence="5" id="KW-1185">Reference proteome</keyword>
<gene>
    <name evidence="4" type="ORF">ACFPZN_16375</name>
</gene>
<dbReference type="SUPFAM" id="SSF52096">
    <property type="entry name" value="ClpP/crotonase"/>
    <property type="match status" value="1"/>
</dbReference>
<organism evidence="4 5">
    <name type="scientific">Actinomadura rugatobispora</name>
    <dbReference type="NCBI Taxonomy" id="1994"/>
    <lineage>
        <taxon>Bacteria</taxon>
        <taxon>Bacillati</taxon>
        <taxon>Actinomycetota</taxon>
        <taxon>Actinomycetes</taxon>
        <taxon>Streptosporangiales</taxon>
        <taxon>Thermomonosporaceae</taxon>
        <taxon>Actinomadura</taxon>
    </lineage>
</organism>
<dbReference type="InterPro" id="IPR029045">
    <property type="entry name" value="ClpP/crotonase-like_dom_sf"/>
</dbReference>
<dbReference type="Proteomes" id="UP001596074">
    <property type="component" value="Unassembled WGS sequence"/>
</dbReference>